<evidence type="ECO:0000313" key="5">
    <source>
        <dbReference type="EMBL" id="MFC4291529.1"/>
    </source>
</evidence>
<dbReference type="Pfam" id="PF12833">
    <property type="entry name" value="HTH_18"/>
    <property type="match status" value="1"/>
</dbReference>
<dbReference type="SMART" id="SM00342">
    <property type="entry name" value="HTH_ARAC"/>
    <property type="match status" value="1"/>
</dbReference>
<keyword evidence="6" id="KW-1185">Reference proteome</keyword>
<organism evidence="5 6">
    <name type="scientific">Sphingorhabdus arenilitoris</name>
    <dbReference type="NCBI Taxonomy" id="1490041"/>
    <lineage>
        <taxon>Bacteria</taxon>
        <taxon>Pseudomonadati</taxon>
        <taxon>Pseudomonadota</taxon>
        <taxon>Alphaproteobacteria</taxon>
        <taxon>Sphingomonadales</taxon>
        <taxon>Sphingomonadaceae</taxon>
        <taxon>Sphingorhabdus</taxon>
    </lineage>
</organism>
<evidence type="ECO:0000256" key="2">
    <source>
        <dbReference type="ARBA" id="ARBA00023125"/>
    </source>
</evidence>
<protein>
    <submittedName>
        <fullName evidence="5">Helix-turn-helix domain-containing protein</fullName>
    </submittedName>
</protein>
<proteinExistence type="predicted"/>
<dbReference type="RefSeq" id="WP_381421452.1">
    <property type="nucleotide sequence ID" value="NZ_JBHSDH010000012.1"/>
</dbReference>
<name>A0ABV8RFR2_9SPHN</name>
<keyword evidence="1" id="KW-0805">Transcription regulation</keyword>
<dbReference type="InterPro" id="IPR050204">
    <property type="entry name" value="AraC_XylS_family_regulators"/>
</dbReference>
<accession>A0ABV8RFR2</accession>
<dbReference type="InterPro" id="IPR018060">
    <property type="entry name" value="HTH_AraC"/>
</dbReference>
<keyword evidence="3" id="KW-0804">Transcription</keyword>
<keyword evidence="2" id="KW-0238">DNA-binding</keyword>
<dbReference type="PROSITE" id="PS01124">
    <property type="entry name" value="HTH_ARAC_FAMILY_2"/>
    <property type="match status" value="1"/>
</dbReference>
<evidence type="ECO:0000259" key="4">
    <source>
        <dbReference type="PROSITE" id="PS01124"/>
    </source>
</evidence>
<evidence type="ECO:0000256" key="3">
    <source>
        <dbReference type="ARBA" id="ARBA00023163"/>
    </source>
</evidence>
<evidence type="ECO:0000313" key="6">
    <source>
        <dbReference type="Proteomes" id="UP001595887"/>
    </source>
</evidence>
<evidence type="ECO:0000256" key="1">
    <source>
        <dbReference type="ARBA" id="ARBA00023015"/>
    </source>
</evidence>
<dbReference type="Proteomes" id="UP001595887">
    <property type="component" value="Unassembled WGS sequence"/>
</dbReference>
<dbReference type="PANTHER" id="PTHR46796">
    <property type="entry name" value="HTH-TYPE TRANSCRIPTIONAL ACTIVATOR RHAS-RELATED"/>
    <property type="match status" value="1"/>
</dbReference>
<feature type="domain" description="HTH araC/xylS-type" evidence="4">
    <location>
        <begin position="156"/>
        <end position="255"/>
    </location>
</feature>
<comment type="caution">
    <text evidence="5">The sequence shown here is derived from an EMBL/GenBank/DDBJ whole genome shotgun (WGS) entry which is preliminary data.</text>
</comment>
<dbReference type="Gene3D" id="1.10.10.60">
    <property type="entry name" value="Homeodomain-like"/>
    <property type="match status" value="1"/>
</dbReference>
<dbReference type="EMBL" id="JBHSDH010000012">
    <property type="protein sequence ID" value="MFC4291529.1"/>
    <property type="molecule type" value="Genomic_DNA"/>
</dbReference>
<gene>
    <name evidence="5" type="ORF">ACFOWX_03780</name>
</gene>
<reference evidence="6" key="1">
    <citation type="journal article" date="2019" name="Int. J. Syst. Evol. Microbiol.">
        <title>The Global Catalogue of Microorganisms (GCM) 10K type strain sequencing project: providing services to taxonomists for standard genome sequencing and annotation.</title>
        <authorList>
            <consortium name="The Broad Institute Genomics Platform"/>
            <consortium name="The Broad Institute Genome Sequencing Center for Infectious Disease"/>
            <person name="Wu L."/>
            <person name="Ma J."/>
        </authorList>
    </citation>
    <scope>NUCLEOTIDE SEQUENCE [LARGE SCALE GENOMIC DNA]</scope>
    <source>
        <strain evidence="6">CECT 8531</strain>
    </source>
</reference>
<sequence length="281" mass="31326">MILLDYEAANEKLAPLISSFYRFEYRGTPLAELERADRAQFRFYLHGEGEYHFSKDRFDPGHPVTIVGPTTAPCLTKTKGDVLVFGWGITPAGWAALMGSRAEKKIDHAFDAREIFGDWIMDLRAQLKKCSALADQTKLAEAAIGEIYANADKAPFEFTYRVDKWLASSPDPQVDDLLAATGLSVRQLERTTKRYYGMPPKKLARKYRALRAAHALALGDSLDENELGAAFYDQSHLIREIKQFTGLTPGQLRSGQSTLTQATMEGRSRMAGKVNPLISDS</sequence>